<evidence type="ECO:0000256" key="3">
    <source>
        <dbReference type="ARBA" id="ARBA00022857"/>
    </source>
</evidence>
<comment type="similarity">
    <text evidence="6">Belongs to the NAD kinase family.</text>
</comment>
<feature type="binding site" evidence="6">
    <location>
        <begin position="72"/>
        <end position="73"/>
    </location>
    <ligand>
        <name>NAD(+)</name>
        <dbReference type="ChEBI" id="CHEBI:57540"/>
    </ligand>
</feature>
<dbReference type="PANTHER" id="PTHR20275:SF0">
    <property type="entry name" value="NAD KINASE"/>
    <property type="match status" value="1"/>
</dbReference>
<dbReference type="SUPFAM" id="SSF111331">
    <property type="entry name" value="NAD kinase/diacylglycerol kinase-like"/>
    <property type="match status" value="1"/>
</dbReference>
<feature type="binding site" evidence="6">
    <location>
        <position position="244"/>
    </location>
    <ligand>
        <name>NAD(+)</name>
        <dbReference type="ChEBI" id="CHEBI:57540"/>
    </ligand>
</feature>
<dbReference type="Gene3D" id="3.40.50.10330">
    <property type="entry name" value="Probable inorganic polyphosphate/atp-NAD kinase, domain 1"/>
    <property type="match status" value="1"/>
</dbReference>
<dbReference type="RefSeq" id="WP_289413480.1">
    <property type="nucleotide sequence ID" value="NZ_JAQIBD010000002.1"/>
</dbReference>
<dbReference type="HAMAP" id="MF_00361">
    <property type="entry name" value="NAD_kinase"/>
    <property type="match status" value="1"/>
</dbReference>
<comment type="function">
    <text evidence="6">Involved in the regulation of the intracellular balance of NAD and NADP, and is a key enzyme in the biosynthesis of NADP. Catalyzes specifically the phosphorylation on 2'-hydroxyl of the adenosine moiety of NAD to yield NADP.</text>
</comment>
<comment type="caution">
    <text evidence="6">Lacks conserved residue(s) required for the propagation of feature annotation.</text>
</comment>
<comment type="caution">
    <text evidence="7">The sequence shown here is derived from an EMBL/GenBank/DDBJ whole genome shotgun (WGS) entry which is preliminary data.</text>
</comment>
<dbReference type="Pfam" id="PF20143">
    <property type="entry name" value="NAD_kinase_C"/>
    <property type="match status" value="1"/>
</dbReference>
<dbReference type="GO" id="GO:0016301">
    <property type="term" value="F:kinase activity"/>
    <property type="evidence" value="ECO:0007669"/>
    <property type="project" value="UniProtKB-KW"/>
</dbReference>
<dbReference type="Proteomes" id="UP001169069">
    <property type="component" value="Unassembled WGS sequence"/>
</dbReference>
<evidence type="ECO:0000256" key="5">
    <source>
        <dbReference type="ARBA" id="ARBA00047925"/>
    </source>
</evidence>
<keyword evidence="2 6" id="KW-0418">Kinase</keyword>
<feature type="binding site" evidence="6">
    <location>
        <position position="174"/>
    </location>
    <ligand>
        <name>NAD(+)</name>
        <dbReference type="ChEBI" id="CHEBI:57540"/>
    </ligand>
</feature>
<evidence type="ECO:0000313" key="8">
    <source>
        <dbReference type="Proteomes" id="UP001169069"/>
    </source>
</evidence>
<comment type="subcellular location">
    <subcellularLocation>
        <location evidence="6">Cytoplasm</location>
    </subcellularLocation>
</comment>
<reference evidence="7" key="1">
    <citation type="submission" date="2023-01" db="EMBL/GenBank/DDBJ databases">
        <title>Sulfurovum sp. zt1-1 genome assembly.</title>
        <authorList>
            <person name="Wang J."/>
        </authorList>
    </citation>
    <scope>NUCLEOTIDE SEQUENCE</scope>
    <source>
        <strain evidence="7">Zt1-1</strain>
    </source>
</reference>
<keyword evidence="1 6" id="KW-0808">Transferase</keyword>
<dbReference type="InterPro" id="IPR016064">
    <property type="entry name" value="NAD/diacylglycerol_kinase_sf"/>
</dbReference>
<keyword evidence="6" id="KW-0963">Cytoplasm</keyword>
<comment type="cofactor">
    <cofactor evidence="6">
        <name>a divalent metal cation</name>
        <dbReference type="ChEBI" id="CHEBI:60240"/>
    </cofactor>
</comment>
<keyword evidence="6" id="KW-0067">ATP-binding</keyword>
<dbReference type="Gene3D" id="2.60.200.30">
    <property type="entry name" value="Probable inorganic polyphosphate/atp-NAD kinase, domain 2"/>
    <property type="match status" value="1"/>
</dbReference>
<feature type="binding site" evidence="6">
    <location>
        <position position="157"/>
    </location>
    <ligand>
        <name>NAD(+)</name>
        <dbReference type="ChEBI" id="CHEBI:57540"/>
    </ligand>
</feature>
<keyword evidence="6" id="KW-0547">Nucleotide-binding</keyword>
<protein>
    <recommendedName>
        <fullName evidence="6">NAD kinase</fullName>
        <ecNumber evidence="6">2.7.1.23</ecNumber>
    </recommendedName>
    <alternativeName>
        <fullName evidence="6">ATP-dependent NAD kinase</fullName>
    </alternativeName>
</protein>
<dbReference type="InterPro" id="IPR017437">
    <property type="entry name" value="ATP-NAD_kinase_PpnK-typ_C"/>
</dbReference>
<accession>A0ABT7QYA2</accession>
<evidence type="ECO:0000256" key="2">
    <source>
        <dbReference type="ARBA" id="ARBA00022777"/>
    </source>
</evidence>
<proteinExistence type="inferred from homology"/>
<dbReference type="Pfam" id="PF01513">
    <property type="entry name" value="NAD_kinase"/>
    <property type="match status" value="1"/>
</dbReference>
<gene>
    <name evidence="6" type="primary">nadK</name>
    <name evidence="7" type="ORF">PGH07_06160</name>
</gene>
<dbReference type="InterPro" id="IPR017438">
    <property type="entry name" value="ATP-NAD_kinase_N"/>
</dbReference>
<keyword evidence="8" id="KW-1185">Reference proteome</keyword>
<evidence type="ECO:0000313" key="7">
    <source>
        <dbReference type="EMBL" id="MDM5271753.1"/>
    </source>
</evidence>
<feature type="active site" description="Proton acceptor" evidence="6">
    <location>
        <position position="72"/>
    </location>
</feature>
<dbReference type="EMBL" id="JAQIBD010000002">
    <property type="protein sequence ID" value="MDM5271753.1"/>
    <property type="molecule type" value="Genomic_DNA"/>
</dbReference>
<evidence type="ECO:0000256" key="4">
    <source>
        <dbReference type="ARBA" id="ARBA00023027"/>
    </source>
</evidence>
<name>A0ABT7QYA2_9BACT</name>
<dbReference type="InterPro" id="IPR002504">
    <property type="entry name" value="NADK"/>
</dbReference>
<feature type="binding site" evidence="6">
    <location>
        <position position="176"/>
    </location>
    <ligand>
        <name>NAD(+)</name>
        <dbReference type="ChEBI" id="CHEBI:57540"/>
    </ligand>
</feature>
<dbReference type="PANTHER" id="PTHR20275">
    <property type="entry name" value="NAD KINASE"/>
    <property type="match status" value="1"/>
</dbReference>
<dbReference type="EC" id="2.7.1.23" evidence="6"/>
<keyword evidence="3 6" id="KW-0521">NADP</keyword>
<evidence type="ECO:0000256" key="1">
    <source>
        <dbReference type="ARBA" id="ARBA00022679"/>
    </source>
</evidence>
<organism evidence="7 8">
    <name type="scientific">Sulfurovum zhangzhouensis</name>
    <dbReference type="NCBI Taxonomy" id="3019067"/>
    <lineage>
        <taxon>Bacteria</taxon>
        <taxon>Pseudomonadati</taxon>
        <taxon>Campylobacterota</taxon>
        <taxon>Epsilonproteobacteria</taxon>
        <taxon>Campylobacterales</taxon>
        <taxon>Sulfurovaceae</taxon>
        <taxon>Sulfurovum</taxon>
    </lineage>
</organism>
<comment type="catalytic activity">
    <reaction evidence="5 6">
        <text>NAD(+) + ATP = ADP + NADP(+) + H(+)</text>
        <dbReference type="Rhea" id="RHEA:18629"/>
        <dbReference type="ChEBI" id="CHEBI:15378"/>
        <dbReference type="ChEBI" id="CHEBI:30616"/>
        <dbReference type="ChEBI" id="CHEBI:57540"/>
        <dbReference type="ChEBI" id="CHEBI:58349"/>
        <dbReference type="ChEBI" id="CHEBI:456216"/>
        <dbReference type="EC" id="2.7.1.23"/>
    </reaction>
</comment>
<sequence length="288" mass="31854">MERLAQIKTAGFILKPDSPEIKPLYEKIKGQFEAKGIRVLLSKHSAEMIGCEGISFDELCKASDFLVSLGGDGTLLSLVRRSYDYRKPVLGINAGNLGFLADITIEEVDNFLEQLLVGEYRVDERMMIEGYIRKASGEKMSFFAFNDVVISRPVISKMAQINAAIDGEMFNSYKGDGLIVATPTGSTAYNLASGGPVMYPLTEAFILTPIMAHSLTQRPLVVPADFTLELSSPDEKVIAMIDGQDAYEIFQGDVLVIKGAKRGARLLHSKDRNYFSVLREKLSWGDRH</sequence>
<feature type="binding site" evidence="6">
    <location>
        <begin position="146"/>
        <end position="147"/>
    </location>
    <ligand>
        <name>NAD(+)</name>
        <dbReference type="ChEBI" id="CHEBI:57540"/>
    </ligand>
</feature>
<evidence type="ECO:0000256" key="6">
    <source>
        <dbReference type="HAMAP-Rule" id="MF_00361"/>
    </source>
</evidence>
<keyword evidence="4 6" id="KW-0520">NAD</keyword>